<comment type="similarity">
    <text evidence="1">Belongs to the adenoviridae core-capsid bridging protein family.</text>
</comment>
<evidence type="ECO:0000313" key="8">
    <source>
        <dbReference type="EMBL" id="AXE75630.1"/>
    </source>
</evidence>
<evidence type="ECO:0000256" key="3">
    <source>
        <dbReference type="ARBA" id="ARBA00022612"/>
    </source>
</evidence>
<evidence type="ECO:0000256" key="4">
    <source>
        <dbReference type="ARBA" id="ARBA00022844"/>
    </source>
</evidence>
<sequence length="366" mass="41970">MDNLTNPSRLIKEEMLQTFVPEVYGPERVGKVGRKRKRDNPYVSLGSRRVAFNSPYAMPVKDMPRGAYQWRGRRVKRIVRPGTVIVQNNRRPRATKRSSDEIFADEDILTQAANREGEFAYGKRAHIVQQGSKRKRYDVEEEESSKRMRTGDFITETLKRQAEEEIAQRPIRRAVKRRVVEEVDAGPRKRAYVALDTDNPTPALEAVTEQAIVPMNTGDEMVQATAQVLQTKRGRVTERSERAESNIPVEVPIAEGRRVRGALKVRPIKRVAPGIGVRTVDLEIPLRESVTNVSIPSEYERMETTVTRSVRRQPVRRTQKTYKPANSIIPAAVYHPSIQHPRALPKKERIIPVVRYHPSITMPRRY</sequence>
<dbReference type="GeneID" id="80528157"/>
<proteinExistence type="inferred from homology"/>
<organism evidence="8 9">
    <name type="scientific">Egyptian fruit bat adenovirus</name>
    <dbReference type="NCBI Taxonomy" id="2849732"/>
    <lineage>
        <taxon>Viruses</taxon>
        <taxon>Varidnaviria</taxon>
        <taxon>Bamfordvirae</taxon>
        <taxon>Preplasmiviricota</taxon>
        <taxon>Polisuviricotina</taxon>
        <taxon>Pharingeaviricetes</taxon>
        <taxon>Rowavirales</taxon>
        <taxon>Adenoviridae</taxon>
        <taxon>Mastadenovirus</taxon>
        <taxon>Mastadenovirus aegyptiaci</taxon>
        <taxon>Bat mastadenovirus I</taxon>
    </lineage>
</organism>
<reference evidence="8 9" key="1">
    <citation type="journal article" date="2018" name="Sci. Rep.">
        <title>A novel adenovirus isolated from the Egyptian fruit bat in South Africa is closely related to recent isolates from China.</title>
        <authorList>
            <person name="Jansen van Vuren P."/>
            <person name="Allam M."/>
            <person name="Wiley M.R."/>
            <person name="Ismail A."/>
            <person name="Storm N."/>
            <person name="Birkhead M."/>
            <person name="Markotter W."/>
            <person name="Palacios G."/>
            <person name="Paweska J.T."/>
        </authorList>
    </citation>
    <scope>NUCLEOTIDE SEQUENCE [LARGE SCALE GENOMIC DNA]</scope>
    <source>
        <strain evidence="8">3085</strain>
    </source>
</reference>
<keyword evidence="2" id="KW-1048">Host nucleus</keyword>
<keyword evidence="7" id="KW-0238">DNA-binding</keyword>
<dbReference type="RefSeq" id="YP_010790746.1">
    <property type="nucleotide sequence ID" value="NC_075454.1"/>
</dbReference>
<name>A0A344X9U8_9ADEN</name>
<dbReference type="GO" id="GO:0044423">
    <property type="term" value="C:virion component"/>
    <property type="evidence" value="ECO:0007669"/>
    <property type="project" value="UniProtKB-KW"/>
</dbReference>
<evidence type="ECO:0000256" key="2">
    <source>
        <dbReference type="ARBA" id="ARBA00022562"/>
    </source>
</evidence>
<keyword evidence="6" id="KW-0118">Viral capsid assembly</keyword>
<accession>A0A344X9U8</accession>
<evidence type="ECO:0000256" key="6">
    <source>
        <dbReference type="ARBA" id="ARBA00022950"/>
    </source>
</evidence>
<evidence type="ECO:0000256" key="7">
    <source>
        <dbReference type="ARBA" id="ARBA00023125"/>
    </source>
</evidence>
<dbReference type="EMBL" id="MG551742">
    <property type="protein sequence ID" value="AXE75630.1"/>
    <property type="molecule type" value="Genomic_DNA"/>
</dbReference>
<dbReference type="GO" id="GO:0003677">
    <property type="term" value="F:DNA binding"/>
    <property type="evidence" value="ECO:0007669"/>
    <property type="project" value="UniProtKB-KW"/>
</dbReference>
<keyword evidence="9" id="KW-1185">Reference proteome</keyword>
<evidence type="ECO:0000256" key="5">
    <source>
        <dbReference type="ARBA" id="ARBA00022921"/>
    </source>
</evidence>
<dbReference type="KEGG" id="vg:80528157"/>
<keyword evidence="5" id="KW-0426">Late protein</keyword>
<keyword evidence="4" id="KW-0946">Virion</keyword>
<keyword evidence="3" id="KW-1188">Viral release from host cell</keyword>
<dbReference type="Proteomes" id="UP000319886">
    <property type="component" value="Segment"/>
</dbReference>
<evidence type="ECO:0000256" key="1">
    <source>
        <dbReference type="ARBA" id="ARBA00008293"/>
    </source>
</evidence>
<dbReference type="Pfam" id="PF03910">
    <property type="entry name" value="Adeno_PV"/>
    <property type="match status" value="2"/>
</dbReference>
<protein>
    <submittedName>
        <fullName evidence="8">V</fullName>
    </submittedName>
</protein>
<evidence type="ECO:0000313" key="9">
    <source>
        <dbReference type="Proteomes" id="UP000319886"/>
    </source>
</evidence>
<dbReference type="InterPro" id="IPR005608">
    <property type="entry name" value="Adeno_V"/>
</dbReference>